<feature type="non-terminal residue" evidence="1">
    <location>
        <position position="1"/>
    </location>
</feature>
<dbReference type="AlphaFoldDB" id="A0AAJ2NSW0"/>
<evidence type="ECO:0000313" key="1">
    <source>
        <dbReference type="EMBL" id="MDV2887906.1"/>
    </source>
</evidence>
<gene>
    <name evidence="1" type="ORF">RYX45_22320</name>
</gene>
<accession>A0AAJ2NSW0</accession>
<evidence type="ECO:0000313" key="2">
    <source>
        <dbReference type="Proteomes" id="UP001285636"/>
    </source>
</evidence>
<feature type="non-terminal residue" evidence="1">
    <location>
        <position position="90"/>
    </location>
</feature>
<sequence length="90" mass="10171">SFWIINTLQQQIKPSMRQVVEETLVDNAYIIAGLVADDMVTGRIPSREFSNTMQATLAQVLNANISNMPKNRIRQHVYITDAQGMVVYDS</sequence>
<dbReference type="Proteomes" id="UP001285636">
    <property type="component" value="Unassembled WGS sequence"/>
</dbReference>
<reference evidence="1" key="1">
    <citation type="submission" date="2023-10" db="EMBL/GenBank/DDBJ databases">
        <title>Screening of Alkalihalophilus pseudofirmusBZ-TG-HK211 and Its Alleviation of Salt Stress on Rapeseed Growth.</title>
        <authorList>
            <person name="Zhao B."/>
            <person name="Guo T."/>
        </authorList>
    </citation>
    <scope>NUCLEOTIDE SEQUENCE</scope>
    <source>
        <strain evidence="1">BZ-TG-HK211</strain>
    </source>
</reference>
<proteinExistence type="predicted"/>
<dbReference type="EMBL" id="JAWJAY010000635">
    <property type="protein sequence ID" value="MDV2887906.1"/>
    <property type="molecule type" value="Genomic_DNA"/>
</dbReference>
<protein>
    <submittedName>
        <fullName evidence="1">Uncharacterized protein</fullName>
    </submittedName>
</protein>
<organism evidence="1 2">
    <name type="scientific">Alkalihalophilus pseudofirmus</name>
    <name type="common">Bacillus pseudofirmus</name>
    <dbReference type="NCBI Taxonomy" id="79885"/>
    <lineage>
        <taxon>Bacteria</taxon>
        <taxon>Bacillati</taxon>
        <taxon>Bacillota</taxon>
        <taxon>Bacilli</taxon>
        <taxon>Bacillales</taxon>
        <taxon>Bacillaceae</taxon>
        <taxon>Alkalihalophilus</taxon>
    </lineage>
</organism>
<name>A0AAJ2NSW0_ALKPS</name>
<comment type="caution">
    <text evidence="1">The sequence shown here is derived from an EMBL/GenBank/DDBJ whole genome shotgun (WGS) entry which is preliminary data.</text>
</comment>